<dbReference type="GO" id="GO:0016405">
    <property type="term" value="F:CoA-ligase activity"/>
    <property type="evidence" value="ECO:0007669"/>
    <property type="project" value="TreeGrafter"/>
</dbReference>
<accession>A0A9W8TJ19</accession>
<evidence type="ECO:0000256" key="2">
    <source>
        <dbReference type="ARBA" id="ARBA00022598"/>
    </source>
</evidence>
<dbReference type="Gene3D" id="3.40.50.12780">
    <property type="entry name" value="N-terminal domain of ligase-like"/>
    <property type="match status" value="1"/>
</dbReference>
<protein>
    <recommendedName>
        <fullName evidence="3">AMP-dependent synthetase/ligase domain-containing protein</fullName>
    </recommendedName>
</protein>
<comment type="caution">
    <text evidence="4">The sequence shown here is derived from an EMBL/GenBank/DDBJ whole genome shotgun (WGS) entry which is preliminary data.</text>
</comment>
<proteinExistence type="inferred from homology"/>
<evidence type="ECO:0000256" key="1">
    <source>
        <dbReference type="ARBA" id="ARBA00006432"/>
    </source>
</evidence>
<evidence type="ECO:0000313" key="5">
    <source>
        <dbReference type="Proteomes" id="UP001148614"/>
    </source>
</evidence>
<keyword evidence="2" id="KW-0436">Ligase</keyword>
<dbReference type="InterPro" id="IPR042099">
    <property type="entry name" value="ANL_N_sf"/>
</dbReference>
<dbReference type="SUPFAM" id="SSF56801">
    <property type="entry name" value="Acetyl-CoA synthetase-like"/>
    <property type="match status" value="1"/>
</dbReference>
<evidence type="ECO:0000313" key="4">
    <source>
        <dbReference type="EMBL" id="KAJ3564994.1"/>
    </source>
</evidence>
<dbReference type="EMBL" id="JANPWZ010001544">
    <property type="protein sequence ID" value="KAJ3564994.1"/>
    <property type="molecule type" value="Genomic_DNA"/>
</dbReference>
<dbReference type="GO" id="GO:0019748">
    <property type="term" value="P:secondary metabolic process"/>
    <property type="evidence" value="ECO:0007669"/>
    <property type="project" value="TreeGrafter"/>
</dbReference>
<dbReference type="Proteomes" id="UP001148614">
    <property type="component" value="Unassembled WGS sequence"/>
</dbReference>
<organism evidence="4 5">
    <name type="scientific">Xylaria arbuscula</name>
    <dbReference type="NCBI Taxonomy" id="114810"/>
    <lineage>
        <taxon>Eukaryota</taxon>
        <taxon>Fungi</taxon>
        <taxon>Dikarya</taxon>
        <taxon>Ascomycota</taxon>
        <taxon>Pezizomycotina</taxon>
        <taxon>Sordariomycetes</taxon>
        <taxon>Xylariomycetidae</taxon>
        <taxon>Xylariales</taxon>
        <taxon>Xylariaceae</taxon>
        <taxon>Xylaria</taxon>
    </lineage>
</organism>
<dbReference type="VEuPathDB" id="FungiDB:F4678DRAFT_448944"/>
<feature type="domain" description="AMP-dependent synthetase/ligase" evidence="3">
    <location>
        <begin position="36"/>
        <end position="417"/>
    </location>
</feature>
<keyword evidence="5" id="KW-1185">Reference proteome</keyword>
<dbReference type="InterPro" id="IPR000873">
    <property type="entry name" value="AMP-dep_synth/lig_dom"/>
</dbReference>
<dbReference type="InterPro" id="IPR020845">
    <property type="entry name" value="AMP-binding_CS"/>
</dbReference>
<reference evidence="4" key="1">
    <citation type="submission" date="2022-07" db="EMBL/GenBank/DDBJ databases">
        <title>Genome Sequence of Xylaria arbuscula.</title>
        <authorList>
            <person name="Buettner E."/>
        </authorList>
    </citation>
    <scope>NUCLEOTIDE SEQUENCE</scope>
    <source>
        <strain evidence="4">VT107</strain>
    </source>
</reference>
<dbReference type="Pfam" id="PF00501">
    <property type="entry name" value="AMP-binding"/>
    <property type="match status" value="1"/>
</dbReference>
<comment type="similarity">
    <text evidence="1">Belongs to the ATP-dependent AMP-binding enzyme family.</text>
</comment>
<sequence>MTPRIYTNSITPSAEIPNLDLLTLLFDSEHTACHDEHKVVHVDSAAPDNHVTKSQLRELTQRIAHGIRTLYGIGARGPNRDVVTTITDGQILAPAIYFGIVAAGGVSSAASPSSTISELVRQFTTTQSQLIICDKEHKNVVCKAAKACEIPLDRVVVAQSAPKWSLVSVKGSKEVLSPQRLEWERITDPKKLDESLITILWSSGTTGLPKGVMISHRNLVAETYITAIPMRQWVAEETAKGAANLKLPENRALAHLPTSHIAGLFGCMITPFYNNGTVFWMQKYKWEEFLLNMKRYEITVLFTMPTIYLRIAKTPEAAAALTSVAAASAGGSAMAASLQADASTKFGGITIGQTWGLSESTGGCTGMPPGPPDTTGSIGVPLPGVEIRVVDDDYRDVEPGQDGELLIRSPTVTRGYYQNPEATKELFHDGWLCTGDIGVVRNEKIYIIDRKKVCYR</sequence>
<name>A0A9W8TJ19_9PEZI</name>
<dbReference type="PANTHER" id="PTHR24096:SF149">
    <property type="entry name" value="AMP-BINDING DOMAIN-CONTAINING PROTEIN-RELATED"/>
    <property type="match status" value="1"/>
</dbReference>
<dbReference type="PANTHER" id="PTHR24096">
    <property type="entry name" value="LONG-CHAIN-FATTY-ACID--COA LIGASE"/>
    <property type="match status" value="1"/>
</dbReference>
<dbReference type="PROSITE" id="PS00455">
    <property type="entry name" value="AMP_BINDING"/>
    <property type="match status" value="1"/>
</dbReference>
<evidence type="ECO:0000259" key="3">
    <source>
        <dbReference type="Pfam" id="PF00501"/>
    </source>
</evidence>
<gene>
    <name evidence="4" type="ORF">NPX13_g7655</name>
</gene>
<dbReference type="AlphaFoldDB" id="A0A9W8TJ19"/>